<feature type="domain" description="SSD" evidence="9">
    <location>
        <begin position="181"/>
        <end position="333"/>
    </location>
</feature>
<feature type="transmembrane region" description="Helical" evidence="8">
    <location>
        <begin position="235"/>
        <end position="258"/>
    </location>
</feature>
<evidence type="ECO:0000256" key="5">
    <source>
        <dbReference type="ARBA" id="ARBA00022989"/>
    </source>
</evidence>
<feature type="transmembrane region" description="Helical" evidence="8">
    <location>
        <begin position="178"/>
        <end position="196"/>
    </location>
</feature>
<feature type="transmembrane region" description="Helical" evidence="8">
    <location>
        <begin position="279"/>
        <end position="300"/>
    </location>
</feature>
<keyword evidence="6 8" id="KW-0472">Membrane</keyword>
<evidence type="ECO:0000313" key="11">
    <source>
        <dbReference type="Proteomes" id="UP000556084"/>
    </source>
</evidence>
<dbReference type="InterPro" id="IPR000731">
    <property type="entry name" value="SSD"/>
</dbReference>
<dbReference type="InterPro" id="IPR004869">
    <property type="entry name" value="MMPL_dom"/>
</dbReference>
<feature type="transmembrane region" description="Helical" evidence="8">
    <location>
        <begin position="367"/>
        <end position="386"/>
    </location>
</feature>
<dbReference type="EMBL" id="JACHJH010000001">
    <property type="protein sequence ID" value="MBB4891957.1"/>
    <property type="molecule type" value="Genomic_DNA"/>
</dbReference>
<comment type="caution">
    <text evidence="10">The sequence shown here is derived from an EMBL/GenBank/DDBJ whole genome shotgun (WGS) entry which is preliminary data.</text>
</comment>
<dbReference type="Gene3D" id="1.20.1640.10">
    <property type="entry name" value="Multidrug efflux transporter AcrB transmembrane domain"/>
    <property type="match status" value="2"/>
</dbReference>
<comment type="subcellular location">
    <subcellularLocation>
        <location evidence="1">Cell membrane</location>
        <topology evidence="1">Multi-pass membrane protein</topology>
    </subcellularLocation>
</comment>
<evidence type="ECO:0000256" key="1">
    <source>
        <dbReference type="ARBA" id="ARBA00004651"/>
    </source>
</evidence>
<accession>A0A7W7LKM0</accession>
<evidence type="ECO:0000256" key="8">
    <source>
        <dbReference type="SAM" id="Phobius"/>
    </source>
</evidence>
<feature type="transmembrane region" description="Helical" evidence="8">
    <location>
        <begin position="582"/>
        <end position="606"/>
    </location>
</feature>
<dbReference type="InterPro" id="IPR050545">
    <property type="entry name" value="Mycobact_MmpL"/>
</dbReference>
<dbReference type="SUPFAM" id="SSF82866">
    <property type="entry name" value="Multidrug efflux transporter AcrB transmembrane domain"/>
    <property type="match status" value="2"/>
</dbReference>
<evidence type="ECO:0000259" key="9">
    <source>
        <dbReference type="PROSITE" id="PS50156"/>
    </source>
</evidence>
<dbReference type="AlphaFoldDB" id="A0A7W7LKM0"/>
<feature type="domain" description="SSD" evidence="9">
    <location>
        <begin position="552"/>
        <end position="681"/>
    </location>
</feature>
<feature type="transmembrane region" description="Helical" evidence="8">
    <location>
        <begin position="525"/>
        <end position="542"/>
    </location>
</feature>
<gene>
    <name evidence="10" type="ORF">FHS39_000957</name>
</gene>
<dbReference type="PANTHER" id="PTHR33406">
    <property type="entry name" value="MEMBRANE PROTEIN MJ1562-RELATED"/>
    <property type="match status" value="1"/>
</dbReference>
<keyword evidence="3" id="KW-1003">Cell membrane</keyword>
<dbReference type="PROSITE" id="PS50156">
    <property type="entry name" value="SSD"/>
    <property type="match status" value="2"/>
</dbReference>
<dbReference type="Proteomes" id="UP000556084">
    <property type="component" value="Unassembled WGS sequence"/>
</dbReference>
<feature type="transmembrane region" description="Helical" evidence="8">
    <location>
        <begin position="627"/>
        <end position="648"/>
    </location>
</feature>
<feature type="transmembrane region" description="Helical" evidence="8">
    <location>
        <begin position="203"/>
        <end position="229"/>
    </location>
</feature>
<evidence type="ECO:0000313" key="10">
    <source>
        <dbReference type="EMBL" id="MBB4891957.1"/>
    </source>
</evidence>
<sequence length="719" mass="76306">MFRRVGRFAVHRPWLTIAAWIIAAVALALLAPGLKSTTDETEFLPSHYESVRAGNLQEKSFPKTEQPAAIAVFKRADGGKLTPEDRRDVATVATGLQDKHRDKVGKVVPGAVAPNGEIALANIIATTKNSYDEKLPDSVKQLREDAKPLLEKTHLKMGITGQAATTLDSKESSGNTDAMIMSATFLLIIVLLLIIFRSPLIAILPVIIIGIVFTVATGLIGTAASAGGLKADSSISAILIVVLFGVGTDYILFLLFRYREHLREGQEPKQALVNAVERIGETIASAAGAVIVAFLALLLSTMGMMRAMGPSLAISVAVTLVAALTLVPAVFSLLGRKAFWPSKAWQKQPRNRFANGVGGLVSRRPGVVGVLSAAVLAVLAVGAFGFKSEFDTTSQLPQKLESVQAMKDMQRGFAAGQSDPAMVYLKSKDGARLDKAQLDAFRAKLAEIDGVGQTAPAVANPDGTVAQYSVILKYRPTEDKAIELAGGDLRDAAHKAAPSGTEAVVGGTSAVLADIEDAVAHDYKLVFPVAGLAIMIILGLLLRSLVAPLYLMISVALGFGATLGATVWLFQDMQHKHGLLFMLPVIVYLFVVAIGTDYNILMVARLREEVRKGVSARQAIRTAVSQSAPTIASAAIILAGTFGVLMLAENSMLQQMGFAVAFGILLTAFVMAMLLVPTITSLLGHKAWWPGHQDAPREAPAPLTEGGPQRTADSTHAHR</sequence>
<evidence type="ECO:0000256" key="3">
    <source>
        <dbReference type="ARBA" id="ARBA00022475"/>
    </source>
</evidence>
<feature type="transmembrane region" description="Helical" evidence="8">
    <location>
        <begin position="654"/>
        <end position="676"/>
    </location>
</feature>
<name>A0A7W7LKM0_9ACTN</name>
<dbReference type="GO" id="GO:0005886">
    <property type="term" value="C:plasma membrane"/>
    <property type="evidence" value="ECO:0007669"/>
    <property type="project" value="UniProtKB-SubCell"/>
</dbReference>
<dbReference type="PANTHER" id="PTHR33406:SF6">
    <property type="entry name" value="MEMBRANE PROTEIN YDGH-RELATED"/>
    <property type="match status" value="1"/>
</dbReference>
<protein>
    <submittedName>
        <fullName evidence="10">RND superfamily putative drug exporter</fullName>
    </submittedName>
</protein>
<organism evidence="10 11">
    <name type="scientific">Streptomyces olivoverticillatus</name>
    <dbReference type="NCBI Taxonomy" id="66427"/>
    <lineage>
        <taxon>Bacteria</taxon>
        <taxon>Bacillati</taxon>
        <taxon>Actinomycetota</taxon>
        <taxon>Actinomycetes</taxon>
        <taxon>Kitasatosporales</taxon>
        <taxon>Streptomycetaceae</taxon>
        <taxon>Streptomyces</taxon>
    </lineage>
</organism>
<evidence type="ECO:0000256" key="7">
    <source>
        <dbReference type="SAM" id="MobiDB-lite"/>
    </source>
</evidence>
<keyword evidence="11" id="KW-1185">Reference proteome</keyword>
<evidence type="ECO:0000256" key="6">
    <source>
        <dbReference type="ARBA" id="ARBA00023136"/>
    </source>
</evidence>
<dbReference type="RefSeq" id="WP_184346450.1">
    <property type="nucleotide sequence ID" value="NZ_JACHJH010000001.1"/>
</dbReference>
<keyword evidence="5 8" id="KW-1133">Transmembrane helix</keyword>
<feature type="transmembrane region" description="Helical" evidence="8">
    <location>
        <begin position="549"/>
        <end position="570"/>
    </location>
</feature>
<proteinExistence type="inferred from homology"/>
<reference evidence="10 11" key="1">
    <citation type="submission" date="2020-08" db="EMBL/GenBank/DDBJ databases">
        <title>Genomic Encyclopedia of Type Strains, Phase III (KMG-III): the genomes of soil and plant-associated and newly described type strains.</title>
        <authorList>
            <person name="Whitman W."/>
        </authorList>
    </citation>
    <scope>NUCLEOTIDE SEQUENCE [LARGE SCALE GENOMIC DNA]</scope>
    <source>
        <strain evidence="10 11">CECT 3266</strain>
    </source>
</reference>
<keyword evidence="4 8" id="KW-0812">Transmembrane</keyword>
<evidence type="ECO:0000256" key="2">
    <source>
        <dbReference type="ARBA" id="ARBA00010157"/>
    </source>
</evidence>
<dbReference type="Pfam" id="PF03176">
    <property type="entry name" value="MMPL"/>
    <property type="match status" value="2"/>
</dbReference>
<feature type="transmembrane region" description="Helical" evidence="8">
    <location>
        <begin position="312"/>
        <end position="334"/>
    </location>
</feature>
<comment type="similarity">
    <text evidence="2">Belongs to the resistance-nodulation-cell division (RND) (TC 2.A.6) family. MmpL subfamily.</text>
</comment>
<evidence type="ECO:0000256" key="4">
    <source>
        <dbReference type="ARBA" id="ARBA00022692"/>
    </source>
</evidence>
<feature type="region of interest" description="Disordered" evidence="7">
    <location>
        <begin position="694"/>
        <end position="719"/>
    </location>
</feature>